<gene>
    <name evidence="3" type="ORF">HU200_008024</name>
</gene>
<organism evidence="3 4">
    <name type="scientific">Digitaria exilis</name>
    <dbReference type="NCBI Taxonomy" id="1010633"/>
    <lineage>
        <taxon>Eukaryota</taxon>
        <taxon>Viridiplantae</taxon>
        <taxon>Streptophyta</taxon>
        <taxon>Embryophyta</taxon>
        <taxon>Tracheophyta</taxon>
        <taxon>Spermatophyta</taxon>
        <taxon>Magnoliopsida</taxon>
        <taxon>Liliopsida</taxon>
        <taxon>Poales</taxon>
        <taxon>Poaceae</taxon>
        <taxon>PACMAD clade</taxon>
        <taxon>Panicoideae</taxon>
        <taxon>Panicodae</taxon>
        <taxon>Paniceae</taxon>
        <taxon>Anthephorinae</taxon>
        <taxon>Digitaria</taxon>
    </lineage>
</organism>
<evidence type="ECO:0000313" key="4">
    <source>
        <dbReference type="Proteomes" id="UP000636709"/>
    </source>
</evidence>
<dbReference type="Proteomes" id="UP000636709">
    <property type="component" value="Unassembled WGS sequence"/>
</dbReference>
<keyword evidence="4" id="KW-1185">Reference proteome</keyword>
<reference evidence="3" key="1">
    <citation type="submission" date="2020-07" db="EMBL/GenBank/DDBJ databases">
        <title>Genome sequence and genetic diversity analysis of an under-domesticated orphan crop, white fonio (Digitaria exilis).</title>
        <authorList>
            <person name="Bennetzen J.L."/>
            <person name="Chen S."/>
            <person name="Ma X."/>
            <person name="Wang X."/>
            <person name="Yssel A.E.J."/>
            <person name="Chaluvadi S.R."/>
            <person name="Johnson M."/>
            <person name="Gangashetty P."/>
            <person name="Hamidou F."/>
            <person name="Sanogo M.D."/>
            <person name="Zwaenepoel A."/>
            <person name="Wallace J."/>
            <person name="Van De Peer Y."/>
            <person name="Van Deynze A."/>
        </authorList>
    </citation>
    <scope>NUCLEOTIDE SEQUENCE</scope>
    <source>
        <tissue evidence="3">Leaves</tissue>
    </source>
</reference>
<sequence length="471" mass="50944">MASGVQVRVLGTTCVPLLRPPPPHLEQIPLSFFDAWFLPLPPIQRIFLYDGDGADDTSFPSLVRALKSSLADAIAVFFPLAGKLTYLPSTGDVVVDCSPSAVGAGVAFVEAEASGGDARLLSGEATHDVPAFLGLVPSLEASELPAPVLAVQVTRFVDGGGLAVGVAIHHAVADGHSFWRFMAAWSAVARGGAFPVALAPTFDRSAIVHPIPMATEMARDLLRKLTPELPMIPTANWLRRTWLQHETTTLELDRHQIEHLKNRIAEGEMTRTAPRPSTFVAVSALVWSSAVQARSLDPGAATRLVFQGDCRRRLDPPVGEGYFGNCIKGCVAEAAAGDLQLHGGGGGGVVGAAKAIRKAIDEFVARPLDEFARAGRVWGSRAWWPWWPRRGSCPTRRTWVGARRAGWSTSRRARPRAWWSSRAGGRTTSCRSRRASVRCICRRSDRASLILWRDLCVCVFGVQCVANLCYS</sequence>
<evidence type="ECO:0000313" key="3">
    <source>
        <dbReference type="EMBL" id="KAF8765921.1"/>
    </source>
</evidence>
<keyword evidence="2" id="KW-0012">Acyltransferase</keyword>
<proteinExistence type="predicted"/>
<evidence type="ECO:0000256" key="2">
    <source>
        <dbReference type="ARBA" id="ARBA00023315"/>
    </source>
</evidence>
<keyword evidence="1" id="KW-0808">Transferase</keyword>
<dbReference type="OrthoDB" id="683650at2759"/>
<dbReference type="GO" id="GO:0016747">
    <property type="term" value="F:acyltransferase activity, transferring groups other than amino-acyl groups"/>
    <property type="evidence" value="ECO:0007669"/>
    <property type="project" value="UniProtKB-ARBA"/>
</dbReference>
<evidence type="ECO:0000256" key="1">
    <source>
        <dbReference type="ARBA" id="ARBA00022679"/>
    </source>
</evidence>
<dbReference type="Gene3D" id="3.30.559.10">
    <property type="entry name" value="Chloramphenicol acetyltransferase-like domain"/>
    <property type="match status" value="2"/>
</dbReference>
<dbReference type="InterPro" id="IPR051504">
    <property type="entry name" value="Plant_metabolite_acyltrans"/>
</dbReference>
<name>A0A835FPL5_9POAL</name>
<dbReference type="EMBL" id="JACEFO010000526">
    <property type="protein sequence ID" value="KAF8765921.1"/>
    <property type="molecule type" value="Genomic_DNA"/>
</dbReference>
<dbReference type="InterPro" id="IPR023213">
    <property type="entry name" value="CAT-like_dom_sf"/>
</dbReference>
<dbReference type="Pfam" id="PF02458">
    <property type="entry name" value="Transferase"/>
    <property type="match status" value="1"/>
</dbReference>
<dbReference type="PANTHER" id="PTHR31625">
    <property type="match status" value="1"/>
</dbReference>
<dbReference type="AlphaFoldDB" id="A0A835FPL5"/>
<protein>
    <submittedName>
        <fullName evidence="3">Uncharacterized protein</fullName>
    </submittedName>
</protein>
<comment type="caution">
    <text evidence="3">The sequence shown here is derived from an EMBL/GenBank/DDBJ whole genome shotgun (WGS) entry which is preliminary data.</text>
</comment>
<accession>A0A835FPL5</accession>